<dbReference type="Proteomes" id="UP000186657">
    <property type="component" value="Unassembled WGS sequence"/>
</dbReference>
<dbReference type="AlphaFoldDB" id="A0A1U7N2Q6"/>
<evidence type="ECO:0000313" key="3">
    <source>
        <dbReference type="Proteomes" id="UP000186657"/>
    </source>
</evidence>
<protein>
    <recommendedName>
        <fullName evidence="1">DUF4145 domain-containing protein</fullName>
    </recommendedName>
</protein>
<evidence type="ECO:0000259" key="1">
    <source>
        <dbReference type="Pfam" id="PF13643"/>
    </source>
</evidence>
<evidence type="ECO:0000313" key="2">
    <source>
        <dbReference type="EMBL" id="OLT60238.1"/>
    </source>
</evidence>
<organism evidence="2 3">
    <name type="scientific">Moorena bouillonii PNG</name>
    <dbReference type="NCBI Taxonomy" id="568701"/>
    <lineage>
        <taxon>Bacteria</taxon>
        <taxon>Bacillati</taxon>
        <taxon>Cyanobacteriota</taxon>
        <taxon>Cyanophyceae</taxon>
        <taxon>Coleofasciculales</taxon>
        <taxon>Coleofasciculaceae</taxon>
        <taxon>Moorena</taxon>
    </lineage>
</organism>
<dbReference type="Pfam" id="PF13643">
    <property type="entry name" value="DUF4145"/>
    <property type="match status" value="1"/>
</dbReference>
<keyword evidence="3" id="KW-1185">Reference proteome</keyword>
<dbReference type="EMBL" id="MKZS01000001">
    <property type="protein sequence ID" value="OLT60238.1"/>
    <property type="molecule type" value="Genomic_DNA"/>
</dbReference>
<accession>A0A1U7N2Q6</accession>
<proteinExistence type="predicted"/>
<reference evidence="2 3" key="1">
    <citation type="submission" date="2016-10" db="EMBL/GenBank/DDBJ databases">
        <title>Comparative genomics uncovers the prolific and rare metabolic potential of the cyanobacterial genus Moorea.</title>
        <authorList>
            <person name="Leao T."/>
            <person name="Castelao G."/>
            <person name="Korobeynikov A."/>
            <person name="Monroe E.A."/>
            <person name="Podell S."/>
            <person name="Glukhov E."/>
            <person name="Allen E."/>
            <person name="Gerwick W.H."/>
            <person name="Gerwick L."/>
        </authorList>
    </citation>
    <scope>NUCLEOTIDE SEQUENCE [LARGE SCALE GENOMIC DNA]</scope>
    <source>
        <strain evidence="2 3">PNG5-198</strain>
    </source>
</reference>
<gene>
    <name evidence="2" type="ORF">BJP37_15605</name>
</gene>
<dbReference type="InterPro" id="IPR025285">
    <property type="entry name" value="DUF4145"/>
</dbReference>
<sequence length="146" mass="16643">MTSNFDFLSNQFPQLHNYAKQAESLTYSAPRASCFYARFTLEQAVIWLYDNDAYLKPPYENKLGALIHEQTFKDNLKPGLFPKVRLIHKLGNLAAHSSSKITKKDSLRVVEDLFHFLYWLCRYYSGSPLAPLNKGGTGSPPCQAIH</sequence>
<comment type="caution">
    <text evidence="2">The sequence shown here is derived from an EMBL/GenBank/DDBJ whole genome shotgun (WGS) entry which is preliminary data.</text>
</comment>
<feature type="domain" description="DUF4145" evidence="1">
    <location>
        <begin position="21"/>
        <end position="111"/>
    </location>
</feature>
<name>A0A1U7N2Q6_9CYAN</name>